<dbReference type="CDD" id="cd08186">
    <property type="entry name" value="Fe-ADH-like"/>
    <property type="match status" value="1"/>
</dbReference>
<dbReference type="Gene3D" id="1.20.1090.10">
    <property type="entry name" value="Dehydroquinate synthase-like - alpha domain"/>
    <property type="match status" value="1"/>
</dbReference>
<dbReference type="Pfam" id="PF00465">
    <property type="entry name" value="Fe-ADH"/>
    <property type="match status" value="1"/>
</dbReference>
<dbReference type="InterPro" id="IPR039697">
    <property type="entry name" value="Alcohol_dehydrogenase_Fe"/>
</dbReference>
<dbReference type="AlphaFoldDB" id="E0SRH9"/>
<evidence type="ECO:0000256" key="1">
    <source>
        <dbReference type="ARBA" id="ARBA00007358"/>
    </source>
</evidence>
<reference evidence="5 6" key="1">
    <citation type="journal article" date="2010" name="Stand. Genomic Sci.">
        <title>Complete genome sequence of Ignisphaera aggregans type strain (AQ1.S1).</title>
        <authorList>
            <person name="Goker M."/>
            <person name="Held B."/>
            <person name="Lapidus A."/>
            <person name="Nolan M."/>
            <person name="Spring S."/>
            <person name="Yasawong M."/>
            <person name="Lucas S."/>
            <person name="Glavina Del Rio T."/>
            <person name="Tice H."/>
            <person name="Cheng J.F."/>
            <person name="Goodwin L."/>
            <person name="Tapia R."/>
            <person name="Pitluck S."/>
            <person name="Liolios K."/>
            <person name="Ivanova N."/>
            <person name="Mavromatis K."/>
            <person name="Mikhailova N."/>
            <person name="Pati A."/>
            <person name="Chen A."/>
            <person name="Palaniappan K."/>
            <person name="Brambilla E."/>
            <person name="Land M."/>
            <person name="Hauser L."/>
            <person name="Chang Y.J."/>
            <person name="Jeffries C.D."/>
            <person name="Brettin T."/>
            <person name="Detter J.C."/>
            <person name="Han C."/>
            <person name="Rohde M."/>
            <person name="Sikorski J."/>
            <person name="Woyke T."/>
            <person name="Bristow J."/>
            <person name="Eisen J.A."/>
            <person name="Markowitz V."/>
            <person name="Hugenholtz P."/>
            <person name="Kyrpides N.C."/>
            <person name="Klenk H.P."/>
        </authorList>
    </citation>
    <scope>NUCLEOTIDE SEQUENCE [LARGE SCALE GENOMIC DNA]</scope>
    <source>
        <strain evidence="6">DSM 17230 / JCM 13409 / AQ1.S1</strain>
    </source>
</reference>
<evidence type="ECO:0000313" key="6">
    <source>
        <dbReference type="Proteomes" id="UP000001304"/>
    </source>
</evidence>
<dbReference type="GO" id="GO:0004022">
    <property type="term" value="F:alcohol dehydrogenase (NAD+) activity"/>
    <property type="evidence" value="ECO:0007669"/>
    <property type="project" value="TreeGrafter"/>
</dbReference>
<evidence type="ECO:0000256" key="2">
    <source>
        <dbReference type="ARBA" id="ARBA00023002"/>
    </source>
</evidence>
<dbReference type="Gene3D" id="3.40.50.1970">
    <property type="match status" value="1"/>
</dbReference>
<proteinExistence type="inferred from homology"/>
<protein>
    <submittedName>
        <fullName evidence="5">Iron-containing alcohol dehydrogenase</fullName>
    </submittedName>
</protein>
<comment type="similarity">
    <text evidence="1">Belongs to the iron-containing alcohol dehydrogenase family.</text>
</comment>
<accession>E0SRH9</accession>
<dbReference type="SUPFAM" id="SSF56796">
    <property type="entry name" value="Dehydroquinate synthase-like"/>
    <property type="match status" value="1"/>
</dbReference>
<dbReference type="BioCyc" id="IAGG583356:GHAH-419-MONOMER"/>
<evidence type="ECO:0000259" key="4">
    <source>
        <dbReference type="Pfam" id="PF25137"/>
    </source>
</evidence>
<keyword evidence="2" id="KW-0560">Oxidoreductase</keyword>
<dbReference type="EMBL" id="CP002098">
    <property type="protein sequence ID" value="ADM27254.1"/>
    <property type="molecule type" value="Genomic_DNA"/>
</dbReference>
<gene>
    <name evidence="5" type="ordered locus">Igag_0416</name>
</gene>
<dbReference type="KEGG" id="iag:Igag_0416"/>
<dbReference type="InterPro" id="IPR001670">
    <property type="entry name" value="ADH_Fe/GldA"/>
</dbReference>
<dbReference type="Pfam" id="PF25137">
    <property type="entry name" value="ADH_Fe_C"/>
    <property type="match status" value="1"/>
</dbReference>
<dbReference type="Proteomes" id="UP000001304">
    <property type="component" value="Chromosome"/>
</dbReference>
<dbReference type="InterPro" id="IPR056798">
    <property type="entry name" value="ADH_Fe_C"/>
</dbReference>
<dbReference type="PANTHER" id="PTHR11496:SF102">
    <property type="entry name" value="ALCOHOL DEHYDROGENASE 4"/>
    <property type="match status" value="1"/>
</dbReference>
<dbReference type="PANTHER" id="PTHR11496">
    <property type="entry name" value="ALCOHOL DEHYDROGENASE"/>
    <property type="match status" value="1"/>
</dbReference>
<feature type="domain" description="Fe-containing alcohol dehydrogenase-like C-terminal" evidence="4">
    <location>
        <begin position="190"/>
        <end position="385"/>
    </location>
</feature>
<evidence type="ECO:0000313" key="5">
    <source>
        <dbReference type="EMBL" id="ADM27254.1"/>
    </source>
</evidence>
<dbReference type="InterPro" id="IPR045910">
    <property type="entry name" value="AdhA-like"/>
</dbReference>
<sequence length="386" mass="42995">MTLSSFVIRSGKTILYFGMNSLDKVSNVLSRYRRIYIVTSRSAAKVSGALDDVMEILNRYGVKYEVFSGVTPNPLENIIEDASECAWRFGAEAIIAIGGGSVIDTAKIVSVISRCGGRVKDYVFGTRDFCGSLPLIAINLTHGTGSEVNRYAVATLLEPRTKYGLANEYMYPLIGIDDPRYTLSLPYNQTLYTSIDAMYHALEASCGRDSSPYVLAIAEEAIKNIVTWLPIALREPKNIEARYWLLYASMLAGISIDHSRAHLIHAIENVLSGINTELPHGAGLAMLGPTAIKYLYRSRPKELHRLLRHIDPELKPSEDDAIKASRAIEEFQKGLGFNERLSNYGFRDEDIDRVIETTNKYLRYGLSLAPIEIKDDIIREIVSSAL</sequence>
<dbReference type="GO" id="GO:0046872">
    <property type="term" value="F:metal ion binding"/>
    <property type="evidence" value="ECO:0007669"/>
    <property type="project" value="InterPro"/>
</dbReference>
<dbReference type="FunFam" id="3.40.50.1970:FF:000003">
    <property type="entry name" value="Alcohol dehydrogenase, iron-containing"/>
    <property type="match status" value="1"/>
</dbReference>
<feature type="domain" description="Alcohol dehydrogenase iron-type/glycerol dehydrogenase GldA" evidence="3">
    <location>
        <begin position="14"/>
        <end position="179"/>
    </location>
</feature>
<organism evidence="5 6">
    <name type="scientific">Ignisphaera aggregans (strain DSM 17230 / JCM 13409 / AQ1.S1)</name>
    <dbReference type="NCBI Taxonomy" id="583356"/>
    <lineage>
        <taxon>Archaea</taxon>
        <taxon>Thermoproteota</taxon>
        <taxon>Thermoprotei</taxon>
        <taxon>Desulfurococcales</taxon>
        <taxon>Desulfurococcaceae</taxon>
        <taxon>Ignisphaera</taxon>
    </lineage>
</organism>
<dbReference type="HOGENOM" id="CLU_007207_0_4_2"/>
<name>E0SRH9_IGNAA</name>
<dbReference type="STRING" id="583356.Igag_0416"/>
<evidence type="ECO:0000259" key="3">
    <source>
        <dbReference type="Pfam" id="PF00465"/>
    </source>
</evidence>
<keyword evidence="6" id="KW-1185">Reference proteome</keyword>